<keyword evidence="2" id="KW-1185">Reference proteome</keyword>
<organism evidence="1 2">
    <name type="scientific">Amylocarpus encephaloides</name>
    <dbReference type="NCBI Taxonomy" id="45428"/>
    <lineage>
        <taxon>Eukaryota</taxon>
        <taxon>Fungi</taxon>
        <taxon>Dikarya</taxon>
        <taxon>Ascomycota</taxon>
        <taxon>Pezizomycotina</taxon>
        <taxon>Leotiomycetes</taxon>
        <taxon>Helotiales</taxon>
        <taxon>Helotiales incertae sedis</taxon>
        <taxon>Amylocarpus</taxon>
    </lineage>
</organism>
<accession>A0A9P7YG73</accession>
<proteinExistence type="predicted"/>
<gene>
    <name evidence="1" type="ORF">BJ875DRAFT_485514</name>
</gene>
<dbReference type="AlphaFoldDB" id="A0A9P7YG73"/>
<evidence type="ECO:0000313" key="2">
    <source>
        <dbReference type="Proteomes" id="UP000824998"/>
    </source>
</evidence>
<dbReference type="PANTHER" id="PTHR31694">
    <property type="entry name" value="DESICCATION-LIKE PROTEIN"/>
    <property type="match status" value="1"/>
</dbReference>
<sequence>MKYQISIAALAAAGIVSAGPVLSKRALTDIDILNYALTLEHLEATFYRQGLANYTQAQFVAAGFPDPFYANLQEIAYDETTHVSFLTKALGTAATAECIYTFPSTDPKSFVALAGVLEGVGVSAYLGAAASIAMPDYLTAAGSILTVEARHSAYIRSSQAQSPFPSPFDAPLSPNSVYTLAAPFISSCPSTNPALPVKAFPTLTLATAGPIASGTEITLMTPGYDIRSGDPEGKIYAAFVTVTGGVFAQATKIEGGFTVVVPKGVNGQVYVVLSGCAEGPVTDENVGAGPAILEITNPYPTMA</sequence>
<dbReference type="CDD" id="cd00657">
    <property type="entry name" value="Ferritin_like"/>
    <property type="match status" value="1"/>
</dbReference>
<dbReference type="OrthoDB" id="1001765at2759"/>
<name>A0A9P7YG73_9HELO</name>
<dbReference type="PANTHER" id="PTHR31694:SF26">
    <property type="entry name" value="OS05G0151100 PROTEIN"/>
    <property type="match status" value="1"/>
</dbReference>
<protein>
    <submittedName>
        <fullName evidence="1">Ferritin-like domain-containing protein</fullName>
    </submittedName>
</protein>
<comment type="caution">
    <text evidence="1">The sequence shown here is derived from an EMBL/GenBank/DDBJ whole genome shotgun (WGS) entry which is preliminary data.</text>
</comment>
<dbReference type="EMBL" id="MU251519">
    <property type="protein sequence ID" value="KAG9233020.1"/>
    <property type="molecule type" value="Genomic_DNA"/>
</dbReference>
<dbReference type="InterPro" id="IPR052965">
    <property type="entry name" value="Pigment-catalase-like"/>
</dbReference>
<dbReference type="SUPFAM" id="SSF47240">
    <property type="entry name" value="Ferritin-like"/>
    <property type="match status" value="1"/>
</dbReference>
<dbReference type="InterPro" id="IPR009078">
    <property type="entry name" value="Ferritin-like_SF"/>
</dbReference>
<dbReference type="Proteomes" id="UP000824998">
    <property type="component" value="Unassembled WGS sequence"/>
</dbReference>
<evidence type="ECO:0000313" key="1">
    <source>
        <dbReference type="EMBL" id="KAG9233020.1"/>
    </source>
</evidence>
<reference evidence="1" key="1">
    <citation type="journal article" date="2021" name="IMA Fungus">
        <title>Genomic characterization of three marine fungi, including Emericellopsis atlantica sp. nov. with signatures of a generalist lifestyle and marine biomass degradation.</title>
        <authorList>
            <person name="Hagestad O.C."/>
            <person name="Hou L."/>
            <person name="Andersen J.H."/>
            <person name="Hansen E.H."/>
            <person name="Altermark B."/>
            <person name="Li C."/>
            <person name="Kuhnert E."/>
            <person name="Cox R.J."/>
            <person name="Crous P.W."/>
            <person name="Spatafora J.W."/>
            <person name="Lail K."/>
            <person name="Amirebrahimi M."/>
            <person name="Lipzen A."/>
            <person name="Pangilinan J."/>
            <person name="Andreopoulos W."/>
            <person name="Hayes R.D."/>
            <person name="Ng V."/>
            <person name="Grigoriev I.V."/>
            <person name="Jackson S.A."/>
            <person name="Sutton T.D.S."/>
            <person name="Dobson A.D.W."/>
            <person name="Rama T."/>
        </authorList>
    </citation>
    <scope>NUCLEOTIDE SEQUENCE</scope>
    <source>
        <strain evidence="1">TRa018bII</strain>
    </source>
</reference>
<dbReference type="Pfam" id="PF13668">
    <property type="entry name" value="Ferritin_2"/>
    <property type="match status" value="1"/>
</dbReference>